<dbReference type="SUPFAM" id="SSF54373">
    <property type="entry name" value="FAD-linked reductases, C-terminal domain"/>
    <property type="match status" value="1"/>
</dbReference>
<dbReference type="EMBL" id="JAZGQO010000009">
    <property type="protein sequence ID" value="KAK6178585.1"/>
    <property type="molecule type" value="Genomic_DNA"/>
</dbReference>
<dbReference type="InterPro" id="IPR036412">
    <property type="entry name" value="HAD-like_sf"/>
</dbReference>
<dbReference type="AlphaFoldDB" id="A0AAN8JKV5"/>
<dbReference type="Gene3D" id="3.40.50.1000">
    <property type="entry name" value="HAD superfamily/HAD-like"/>
    <property type="match status" value="2"/>
</dbReference>
<feature type="domain" description="Glucose-methanol-choline oxidoreductase N-terminal" evidence="9">
    <location>
        <begin position="733"/>
        <end position="756"/>
    </location>
</feature>
<evidence type="ECO:0000256" key="6">
    <source>
        <dbReference type="RuleBase" id="RU003968"/>
    </source>
</evidence>
<dbReference type="Gene3D" id="3.50.50.60">
    <property type="entry name" value="FAD/NAD(P)-binding domain"/>
    <property type="match status" value="1"/>
</dbReference>
<dbReference type="Pfam" id="PF00732">
    <property type="entry name" value="GMC_oxred_N"/>
    <property type="match status" value="1"/>
</dbReference>
<dbReference type="NCBIfam" id="NF002550">
    <property type="entry name" value="PRK02106.1"/>
    <property type="match status" value="1"/>
</dbReference>
<reference evidence="11 12" key="1">
    <citation type="submission" date="2024-01" db="EMBL/GenBank/DDBJ databases">
        <title>The genome of the rayed Mediterranean limpet Patella caerulea (Linnaeus, 1758).</title>
        <authorList>
            <person name="Anh-Thu Weber A."/>
            <person name="Halstead-Nussloch G."/>
        </authorList>
    </citation>
    <scope>NUCLEOTIDE SEQUENCE [LARGE SCALE GENOMIC DNA]</scope>
    <source>
        <strain evidence="11">AATW-2023a</strain>
        <tissue evidence="11">Whole specimen</tissue>
    </source>
</reference>
<dbReference type="EC" id="1.1.99.1" evidence="7"/>
<evidence type="ECO:0000256" key="3">
    <source>
        <dbReference type="ARBA" id="ARBA00022630"/>
    </source>
</evidence>
<name>A0AAN8JKV5_PATCE</name>
<dbReference type="InterPro" id="IPR000172">
    <property type="entry name" value="GMC_OxRdtase_N"/>
</dbReference>
<dbReference type="PANTHER" id="PTHR11552:SF147">
    <property type="entry name" value="CHOLINE DEHYDROGENASE, MITOCHONDRIAL"/>
    <property type="match status" value="1"/>
</dbReference>
<keyword evidence="12" id="KW-1185">Reference proteome</keyword>
<dbReference type="PROSITE" id="PS00623">
    <property type="entry name" value="GMC_OXRED_1"/>
    <property type="match status" value="1"/>
</dbReference>
<dbReference type="PROSITE" id="PS00624">
    <property type="entry name" value="GMC_OXRED_2"/>
    <property type="match status" value="1"/>
</dbReference>
<evidence type="ECO:0000256" key="4">
    <source>
        <dbReference type="ARBA" id="ARBA00022827"/>
    </source>
</evidence>
<organism evidence="11 12">
    <name type="scientific">Patella caerulea</name>
    <name type="common">Rayed Mediterranean limpet</name>
    <dbReference type="NCBI Taxonomy" id="87958"/>
    <lineage>
        <taxon>Eukaryota</taxon>
        <taxon>Metazoa</taxon>
        <taxon>Spiralia</taxon>
        <taxon>Lophotrochozoa</taxon>
        <taxon>Mollusca</taxon>
        <taxon>Gastropoda</taxon>
        <taxon>Patellogastropoda</taxon>
        <taxon>Patelloidea</taxon>
        <taxon>Patellidae</taxon>
        <taxon>Patella</taxon>
    </lineage>
</organism>
<dbReference type="SUPFAM" id="SSF56784">
    <property type="entry name" value="HAD-like"/>
    <property type="match status" value="2"/>
</dbReference>
<dbReference type="SFLD" id="SFLDG01129">
    <property type="entry name" value="C1.5:_HAD__Beta-PGM__Phosphata"/>
    <property type="match status" value="2"/>
</dbReference>
<keyword evidence="4 6" id="KW-0274">FAD</keyword>
<comment type="catalytic activity">
    <reaction evidence="7">
        <text>choline + A = betaine aldehyde + AH2</text>
        <dbReference type="Rhea" id="RHEA:17433"/>
        <dbReference type="ChEBI" id="CHEBI:13193"/>
        <dbReference type="ChEBI" id="CHEBI:15354"/>
        <dbReference type="ChEBI" id="CHEBI:15710"/>
        <dbReference type="ChEBI" id="CHEBI:17499"/>
        <dbReference type="EC" id="1.1.99.1"/>
    </reaction>
</comment>
<dbReference type="Proteomes" id="UP001347796">
    <property type="component" value="Unassembled WGS sequence"/>
</dbReference>
<keyword evidence="5" id="KW-0560">Oxidoreductase</keyword>
<dbReference type="Pfam" id="PF05199">
    <property type="entry name" value="GMC_oxred_C"/>
    <property type="match status" value="1"/>
</dbReference>
<evidence type="ECO:0000256" key="2">
    <source>
        <dbReference type="ARBA" id="ARBA00010790"/>
    </source>
</evidence>
<dbReference type="InterPro" id="IPR012132">
    <property type="entry name" value="GMC_OxRdtase"/>
</dbReference>
<feature type="region of interest" description="Disordered" evidence="8">
    <location>
        <begin position="1184"/>
        <end position="1204"/>
    </location>
</feature>
<dbReference type="GO" id="GO:0019285">
    <property type="term" value="P:glycine betaine biosynthetic process from choline"/>
    <property type="evidence" value="ECO:0007669"/>
    <property type="project" value="InterPro"/>
</dbReference>
<dbReference type="PANTHER" id="PTHR11552">
    <property type="entry name" value="GLUCOSE-METHANOL-CHOLINE GMC OXIDOREDUCTASE"/>
    <property type="match status" value="1"/>
</dbReference>
<evidence type="ECO:0000259" key="9">
    <source>
        <dbReference type="PROSITE" id="PS00623"/>
    </source>
</evidence>
<dbReference type="NCBIfam" id="TIGR01810">
    <property type="entry name" value="betA"/>
    <property type="match status" value="1"/>
</dbReference>
<dbReference type="SFLD" id="SFLDS00003">
    <property type="entry name" value="Haloacid_Dehalogenase"/>
    <property type="match status" value="2"/>
</dbReference>
<dbReference type="GO" id="GO:0008812">
    <property type="term" value="F:choline dehydrogenase activity"/>
    <property type="evidence" value="ECO:0007669"/>
    <property type="project" value="UniProtKB-EC"/>
</dbReference>
<dbReference type="Gene3D" id="3.30.560.10">
    <property type="entry name" value="Glucose Oxidase, domain 3"/>
    <property type="match status" value="1"/>
</dbReference>
<keyword evidence="3 6" id="KW-0285">Flavoprotein</keyword>
<protein>
    <recommendedName>
        <fullName evidence="7">Choline dehydrogenase</fullName>
        <ecNumber evidence="7">1.1.99.1</ecNumber>
    </recommendedName>
</protein>
<feature type="domain" description="Glucose-methanol-choline oxidoreductase N-terminal" evidence="10">
    <location>
        <begin position="905"/>
        <end position="919"/>
    </location>
</feature>
<evidence type="ECO:0000256" key="7">
    <source>
        <dbReference type="RuleBase" id="RU003969"/>
    </source>
</evidence>
<gene>
    <name evidence="11" type="ORF">SNE40_013340</name>
</gene>
<evidence type="ECO:0000256" key="5">
    <source>
        <dbReference type="ARBA" id="ARBA00023002"/>
    </source>
</evidence>
<evidence type="ECO:0000313" key="11">
    <source>
        <dbReference type="EMBL" id="KAK6178585.1"/>
    </source>
</evidence>
<proteinExistence type="inferred from homology"/>
<evidence type="ECO:0000313" key="12">
    <source>
        <dbReference type="Proteomes" id="UP001347796"/>
    </source>
</evidence>
<dbReference type="InterPro" id="IPR023214">
    <property type="entry name" value="HAD_sf"/>
</dbReference>
<dbReference type="GO" id="GO:0050660">
    <property type="term" value="F:flavin adenine dinucleotide binding"/>
    <property type="evidence" value="ECO:0007669"/>
    <property type="project" value="InterPro"/>
</dbReference>
<comment type="similarity">
    <text evidence="2 6">Belongs to the GMC oxidoreductase family.</text>
</comment>
<dbReference type="SUPFAM" id="SSF51905">
    <property type="entry name" value="FAD/NAD(P)-binding domain"/>
    <property type="match status" value="1"/>
</dbReference>
<dbReference type="InterPro" id="IPR036188">
    <property type="entry name" value="FAD/NAD-bd_sf"/>
</dbReference>
<comment type="cofactor">
    <cofactor evidence="1">
        <name>FAD</name>
        <dbReference type="ChEBI" id="CHEBI:57692"/>
    </cofactor>
</comment>
<evidence type="ECO:0000256" key="8">
    <source>
        <dbReference type="SAM" id="MobiDB-lite"/>
    </source>
</evidence>
<dbReference type="InterPro" id="IPR011533">
    <property type="entry name" value="BetA"/>
</dbReference>
<sequence>MKTFRGLLHGASFLSRKTTSRSIPYLRFLPVLSSQKFFIQHEATTIKKTEKPREFIQETIRSTSHGQDRKKAELVIFDKDGTLICFHSMWAPWAHIVAENIAKATELDIELKIFDTLGYCTTAQRIYPGLLAEATSYMVQKELVQLLVSEGLTEQRAWEVIKESWQEGDVDNPDVVKGITDLQTLFKILKSNDIKVAVCTSDSRKGTELTLATLGLTKYIDMIVCGDDPNTEPKPSPYNALKICGQLDINPNRAVMVGDTQADVGMGRSAKLGLSIGVLSGIGGTDDLKEDADHIVKDVKDILPLILPHSSWREYYAYSTDDRVLVEPYCTEDADMRRIKDLRRAELVILDLHGTLICPHSRYGKWTEKLGERLNEATGLELAEKVYSTLDVCQDSLQVKQGLLAVEGAGPKIKAAIVQILLNEGFYYEDAIMLVNQVWNDCEDTLKSDPKSVGGDLKTLFKNLKKSGVKVAICTGENRDNALKDLMTLDIMKYVDMMVCGDDPLSEPKPSAHNTHLICEELKVDPSKVVVVGDTVEDLFMGEKAKVKSKIGVLTGVGSRSELEKHADHVLPSVSHVLKYCVGDIVIEELTKPNDTDKKTIINLNSSQKLGTRTYHTLANRIKDFFVTQRRHYSSSSGSIPSRVRAKKAQEELPTYDYLVLGAGSAGCVLANRLTENPNNKVLLLEAGPKDNTWKIDMPAALMYNLCDDRYNWFYHTLPEKHMNNRVMYWPRGRVWGGSSSLNAMVYIRGHAYDYNRWESEGAKGWSYADCLPYFRKAQNHELGEDDYRGGDGPLHVSRGKTDHPLHHAFIEAGKQAGYPFTDDMNGYQQEGVGWMDMTVHGGKRWSAAAGYLKPVLYRPNLETKTKALTTRIIFDKNKAIGLEYEHGGITKQVYARKEVILSGGSINSPQLLMLSGIGNADELKNLDIPVVAHLPGVGENLQDHLEVYVQQECLKPNTLYSAQWKFPHNMIKIGLQWFTSNTGYGATSHLESGGFIRSKPGIDHPDIQFHFLPSTVNDHGRKVGPCHAFQLHAGTLRAASRGHIKLKSNNPHEHPLIHANYFSEPEDIVDLRQGVRLSREIFNQKAFDEFRGRELAPGFAMTTDKEIDDFLRNMADSAYHPSCTCKMGSEDDKMAVVDNEGRVHGVENLRVVDASVMPSVVSGNLNGPTIMIAEKMADRILGNPPLQKSKAPVYQPKSLETQR</sequence>
<accession>A0AAN8JKV5</accession>
<evidence type="ECO:0000259" key="10">
    <source>
        <dbReference type="PROSITE" id="PS00624"/>
    </source>
</evidence>
<evidence type="ECO:0000256" key="1">
    <source>
        <dbReference type="ARBA" id="ARBA00001974"/>
    </source>
</evidence>
<comment type="pathway">
    <text evidence="7">Amine and polyamine biosynthesis; betaine biosynthesis via choline pathway; betaine aldehyde from choline (cytochrome c reductase route): step 1/1.</text>
</comment>
<dbReference type="InterPro" id="IPR007867">
    <property type="entry name" value="GMC_OxRtase_C"/>
</dbReference>
<comment type="caution">
    <text evidence="11">The sequence shown here is derived from an EMBL/GenBank/DDBJ whole genome shotgun (WGS) entry which is preliminary data.</text>
</comment>
<dbReference type="Pfam" id="PF00702">
    <property type="entry name" value="Hydrolase"/>
    <property type="match status" value="2"/>
</dbReference>